<organism evidence="1 2">
    <name type="scientific">Methyloligella halotolerans</name>
    <dbReference type="NCBI Taxonomy" id="1177755"/>
    <lineage>
        <taxon>Bacteria</taxon>
        <taxon>Pseudomonadati</taxon>
        <taxon>Pseudomonadota</taxon>
        <taxon>Alphaproteobacteria</taxon>
        <taxon>Hyphomicrobiales</taxon>
        <taxon>Hyphomicrobiaceae</taxon>
        <taxon>Methyloligella</taxon>
    </lineage>
</organism>
<sequence>MARQTVRVEGLRELDRALGELPKRTGKAVLRRVLKKASEPLAAEMEAGAPVAAGELKESVAASTKLSARQKRIQKRATAREDKATAEFYVGAGALPQAHLQEFGTKDQPPQPFARPAWDRNKMGILRSIKTLLASEIKKAAERIRKKG</sequence>
<gene>
    <name evidence="1" type="ORF">A7A08_01706</name>
</gene>
<evidence type="ECO:0000313" key="1">
    <source>
        <dbReference type="EMBL" id="ODA67671.1"/>
    </source>
</evidence>
<protein>
    <recommendedName>
        <fullName evidence="3">Phage protein, HK97 gp10 family</fullName>
    </recommendedName>
</protein>
<dbReference type="InterPro" id="IPR010064">
    <property type="entry name" value="HK97-gp10_tail"/>
</dbReference>
<dbReference type="Pfam" id="PF04883">
    <property type="entry name" value="HK97-gp10_like"/>
    <property type="match status" value="1"/>
</dbReference>
<dbReference type="EMBL" id="MASI01000003">
    <property type="protein sequence ID" value="ODA67671.1"/>
    <property type="molecule type" value="Genomic_DNA"/>
</dbReference>
<evidence type="ECO:0008006" key="3">
    <source>
        <dbReference type="Google" id="ProtNLM"/>
    </source>
</evidence>
<name>A0A1E2RZN2_9HYPH</name>
<proteinExistence type="predicted"/>
<reference evidence="1 2" key="1">
    <citation type="submission" date="2016-07" db="EMBL/GenBank/DDBJ databases">
        <title>Draft genome sequence of Methyloligella halotolerans C2T (VKM B-2706T=CCUG 61687T=DSM 25045T), a halotolerant polyhydroxybutyrate accumulating methylotroph.</title>
        <authorList>
            <person name="Vasilenko O.V."/>
            <person name="Doronina N.V."/>
            <person name="Poroshina M.N."/>
            <person name="Tarlachkov S.V."/>
            <person name="Trotsenko Y.A."/>
        </authorList>
    </citation>
    <scope>NUCLEOTIDE SEQUENCE [LARGE SCALE GENOMIC DNA]</scope>
    <source>
        <strain evidence="1 2">VKM B-2706</strain>
    </source>
</reference>
<dbReference type="STRING" id="1177755.A7A08_01706"/>
<dbReference type="Proteomes" id="UP000095087">
    <property type="component" value="Unassembled WGS sequence"/>
</dbReference>
<evidence type="ECO:0000313" key="2">
    <source>
        <dbReference type="Proteomes" id="UP000095087"/>
    </source>
</evidence>
<dbReference type="RefSeq" id="WP_069094991.1">
    <property type="nucleotide sequence ID" value="NZ_MASI01000003.1"/>
</dbReference>
<dbReference type="OrthoDB" id="7585428at2"/>
<accession>A0A1E2RZN2</accession>
<keyword evidence="2" id="KW-1185">Reference proteome</keyword>
<dbReference type="AlphaFoldDB" id="A0A1E2RZN2"/>
<comment type="caution">
    <text evidence="1">The sequence shown here is derived from an EMBL/GenBank/DDBJ whole genome shotgun (WGS) entry which is preliminary data.</text>
</comment>
<dbReference type="NCBIfam" id="TIGR01725">
    <property type="entry name" value="phge_HK97_gp10"/>
    <property type="match status" value="1"/>
</dbReference>